<gene>
    <name evidence="17" type="primary">LOC110079479</name>
</gene>
<keyword evidence="9" id="KW-0915">Sodium</keyword>
<evidence type="ECO:0000313" key="16">
    <source>
        <dbReference type="Proteomes" id="UP001652642"/>
    </source>
</evidence>
<dbReference type="InterPro" id="IPR047297">
    <property type="entry name" value="FXYD_motif"/>
</dbReference>
<evidence type="ECO:0000256" key="11">
    <source>
        <dbReference type="ARBA" id="ARBA00023136"/>
    </source>
</evidence>
<keyword evidence="11 15" id="KW-0472">Membrane</keyword>
<dbReference type="InterPro" id="IPR047282">
    <property type="entry name" value="ATNG"/>
</dbReference>
<sequence>MADETLPEAEMDRFSYDYQTIRNGGLIFAVVAFMIGLLIILSRRFRCGGKKRQRQEAEEEL</sequence>
<dbReference type="AlphaFoldDB" id="A0A6J0TTD6"/>
<evidence type="ECO:0000256" key="12">
    <source>
        <dbReference type="ARBA" id="ARBA00023201"/>
    </source>
</evidence>
<keyword evidence="12" id="KW-0739">Sodium transport</keyword>
<accession>A0A6J0TTD6</accession>
<evidence type="ECO:0000256" key="5">
    <source>
        <dbReference type="ARBA" id="ARBA00022607"/>
    </source>
</evidence>
<dbReference type="GO" id="GO:0006811">
    <property type="term" value="P:monoatomic ion transport"/>
    <property type="evidence" value="ECO:0007669"/>
    <property type="project" value="UniProtKB-KW"/>
</dbReference>
<keyword evidence="8 15" id="KW-1133">Transmembrane helix</keyword>
<evidence type="ECO:0000256" key="14">
    <source>
        <dbReference type="ARBA" id="ARBA00034793"/>
    </source>
</evidence>
<feature type="transmembrane region" description="Helical" evidence="15">
    <location>
        <begin position="20"/>
        <end position="41"/>
    </location>
</feature>
<dbReference type="Pfam" id="PF02038">
    <property type="entry name" value="ATP1G1_PLM_MAT8"/>
    <property type="match status" value="1"/>
</dbReference>
<keyword evidence="5" id="KW-0740">Sodium/potassium transport</keyword>
<dbReference type="GeneID" id="110079479"/>
<dbReference type="Proteomes" id="UP001652642">
    <property type="component" value="Chromosome 8"/>
</dbReference>
<evidence type="ECO:0000256" key="13">
    <source>
        <dbReference type="ARBA" id="ARBA00034654"/>
    </source>
</evidence>
<comment type="similarity">
    <text evidence="2 15">Belongs to the FXYD family.</text>
</comment>
<dbReference type="GO" id="GO:0017080">
    <property type="term" value="F:sodium channel regulator activity"/>
    <property type="evidence" value="ECO:0007669"/>
    <property type="project" value="TreeGrafter"/>
</dbReference>
<organism evidence="16 17">
    <name type="scientific">Pogona vitticeps</name>
    <name type="common">central bearded dragon</name>
    <dbReference type="NCBI Taxonomy" id="103695"/>
    <lineage>
        <taxon>Eukaryota</taxon>
        <taxon>Metazoa</taxon>
        <taxon>Chordata</taxon>
        <taxon>Craniata</taxon>
        <taxon>Vertebrata</taxon>
        <taxon>Euteleostomi</taxon>
        <taxon>Lepidosauria</taxon>
        <taxon>Squamata</taxon>
        <taxon>Bifurcata</taxon>
        <taxon>Unidentata</taxon>
        <taxon>Episquamata</taxon>
        <taxon>Toxicofera</taxon>
        <taxon>Iguania</taxon>
        <taxon>Acrodonta</taxon>
        <taxon>Agamidae</taxon>
        <taxon>Amphibolurinae</taxon>
        <taxon>Pogona</taxon>
    </lineage>
</organism>
<evidence type="ECO:0000256" key="6">
    <source>
        <dbReference type="ARBA" id="ARBA00022692"/>
    </source>
</evidence>
<evidence type="ECO:0000256" key="4">
    <source>
        <dbReference type="ARBA" id="ARBA00022538"/>
    </source>
</evidence>
<keyword evidence="10 15" id="KW-0406">Ion transport</keyword>
<comment type="subcellular location">
    <subcellularLocation>
        <location evidence="1">Membrane</location>
        <topology evidence="1">Single-pass type III membrane protein</topology>
    </subcellularLocation>
</comment>
<evidence type="ECO:0000256" key="8">
    <source>
        <dbReference type="ARBA" id="ARBA00022989"/>
    </source>
</evidence>
<dbReference type="RefSeq" id="XP_020650270.2">
    <property type="nucleotide sequence ID" value="XM_020794611.2"/>
</dbReference>
<evidence type="ECO:0000256" key="2">
    <source>
        <dbReference type="ARBA" id="ARBA00005948"/>
    </source>
</evidence>
<dbReference type="InterPro" id="IPR000272">
    <property type="entry name" value="Ion-transport_regulator_FXYD"/>
</dbReference>
<dbReference type="PANTHER" id="PTHR14132">
    <property type="entry name" value="SODIUM/POTASSIUM-TRANSPORTING ATPASE SUBUNIT GAMMA"/>
    <property type="match status" value="1"/>
</dbReference>
<reference evidence="17" key="1">
    <citation type="submission" date="2025-08" db="UniProtKB">
        <authorList>
            <consortium name="RefSeq"/>
        </authorList>
    </citation>
    <scope>IDENTIFICATION</scope>
</reference>
<keyword evidence="3 15" id="KW-0813">Transport</keyword>
<dbReference type="OrthoDB" id="8895254at2759"/>
<comment type="subunit">
    <text evidence="14">Regulatory subunit of the sodium/potassium-transporting ATPase which is composed of a catalytic alpha subunit, an auxiliary non-catalytic beta subunit and an additional regulatory subunit.</text>
</comment>
<proteinExistence type="inferred from homology"/>
<dbReference type="CDD" id="cd20318">
    <property type="entry name" value="FXYD2"/>
    <property type="match status" value="1"/>
</dbReference>
<dbReference type="PROSITE" id="PS01310">
    <property type="entry name" value="FXYD"/>
    <property type="match status" value="1"/>
</dbReference>
<dbReference type="InParanoid" id="A0A6J0TTD6"/>
<evidence type="ECO:0000256" key="7">
    <source>
        <dbReference type="ARBA" id="ARBA00022958"/>
    </source>
</evidence>
<comment type="function">
    <text evidence="13">May be involved in forming the receptor site for cardiac glycoside binding or may modulate the transport function of the sodium ATPase.</text>
</comment>
<evidence type="ECO:0000256" key="9">
    <source>
        <dbReference type="ARBA" id="ARBA00023053"/>
    </source>
</evidence>
<protein>
    <recommendedName>
        <fullName evidence="15">FXYD domain-containing ion transport regulator</fullName>
    </recommendedName>
</protein>
<evidence type="ECO:0000256" key="10">
    <source>
        <dbReference type="ARBA" id="ARBA00023065"/>
    </source>
</evidence>
<dbReference type="GO" id="GO:0005886">
    <property type="term" value="C:plasma membrane"/>
    <property type="evidence" value="ECO:0007669"/>
    <property type="project" value="UniProtKB-ARBA"/>
</dbReference>
<evidence type="ECO:0000313" key="17">
    <source>
        <dbReference type="RefSeq" id="XP_020650270.2"/>
    </source>
</evidence>
<keyword evidence="4" id="KW-0633">Potassium transport</keyword>
<evidence type="ECO:0000256" key="15">
    <source>
        <dbReference type="RuleBase" id="RU364131"/>
    </source>
</evidence>
<name>A0A6J0TTD6_9SAUR</name>
<dbReference type="GO" id="GO:0043269">
    <property type="term" value="P:regulation of monoatomic ion transport"/>
    <property type="evidence" value="ECO:0007669"/>
    <property type="project" value="InterPro"/>
</dbReference>
<dbReference type="KEGG" id="pvt:110079479"/>
<evidence type="ECO:0000256" key="1">
    <source>
        <dbReference type="ARBA" id="ARBA00004183"/>
    </source>
</evidence>
<keyword evidence="16" id="KW-1185">Reference proteome</keyword>
<keyword evidence="6 15" id="KW-0812">Transmembrane</keyword>
<evidence type="ECO:0000256" key="3">
    <source>
        <dbReference type="ARBA" id="ARBA00022448"/>
    </source>
</evidence>
<keyword evidence="7" id="KW-0630">Potassium</keyword>
<dbReference type="PANTHER" id="PTHR14132:SF3">
    <property type="entry name" value="SODIUM_POTASSIUM-TRANSPORTING ATPASE SUBUNIT GAMMA"/>
    <property type="match status" value="1"/>
</dbReference>
<dbReference type="Gene3D" id="1.20.5.780">
    <property type="entry name" value="Single helix bin"/>
    <property type="match status" value="1"/>
</dbReference>